<dbReference type="InterPro" id="IPR025943">
    <property type="entry name" value="Sigma_54_int_dom_ATP-bd_2"/>
</dbReference>
<evidence type="ECO:0000259" key="6">
    <source>
        <dbReference type="PROSITE" id="PS50045"/>
    </source>
</evidence>
<evidence type="ECO:0000256" key="2">
    <source>
        <dbReference type="ARBA" id="ARBA00022840"/>
    </source>
</evidence>
<keyword evidence="1" id="KW-0547">Nucleotide-binding</keyword>
<gene>
    <name evidence="7" type="ORF">A9404_11550</name>
</gene>
<dbReference type="InterPro" id="IPR002197">
    <property type="entry name" value="HTH_Fis"/>
</dbReference>
<sequence length="509" mass="55091">MSDLQPHAVIAAPPEIASALQEWLALLGVATISRADPGIVRLSDQLIGGFCYGDLCGDSLQAAQGLPWVALDPEPGRWLGEARPPFAGLPWPCTLSALQGVTGRLLSRWRNAQLVAAGRGLVGDSPGMRRLRAEIEQVAPSEATVLILGESGTGKEVVARMIHRLSNRASKPFIPVNCGAIPAELLESELFGHEKGAFTGAISARAGRFELAEGGTLFLDEIGDMPLPMQVKILRVLQERTFERVGGRQTMTADVRIIAATHRDLEAYIEAGTFRQDLYYRLNVFPLETLPLRELRGDIPLIVEALTRRFAADGRTVGQLTERALAALASLPWPGNVRELGNVVERLGILYPGQTIDLAQLPPKLRDQLPPEWQADMASAIVDPPIEDAAPTESVRSVETVEATLEDPDPRDIFAMGRVETAQVVGAPPVLPTDALTLASFQIELPDGGFDLKGQLEAIEQAWIDAALNQSDGVVAQAARLLGIRRTTLVEKLRKYQMSFRSGAQEDDA</sequence>
<dbReference type="InterPro" id="IPR027417">
    <property type="entry name" value="P-loop_NTPase"/>
</dbReference>
<accession>A0A191ZJA5</accession>
<dbReference type="Pfam" id="PF00158">
    <property type="entry name" value="Sigma54_activat"/>
    <property type="match status" value="1"/>
</dbReference>
<dbReference type="PROSITE" id="PS00676">
    <property type="entry name" value="SIGMA54_INTERACT_2"/>
    <property type="match status" value="1"/>
</dbReference>
<keyword evidence="5" id="KW-0804">Transcription</keyword>
<evidence type="ECO:0000313" key="7">
    <source>
        <dbReference type="EMBL" id="ANJ67927.1"/>
    </source>
</evidence>
<dbReference type="Gene3D" id="1.10.8.60">
    <property type="match status" value="1"/>
</dbReference>
<dbReference type="EMBL" id="CP016027">
    <property type="protein sequence ID" value="ANJ67927.1"/>
    <property type="molecule type" value="Genomic_DNA"/>
</dbReference>
<proteinExistence type="predicted"/>
<evidence type="ECO:0000256" key="3">
    <source>
        <dbReference type="ARBA" id="ARBA00023015"/>
    </source>
</evidence>
<dbReference type="InterPro" id="IPR058031">
    <property type="entry name" value="AAA_lid_NorR"/>
</dbReference>
<dbReference type="FunFam" id="3.40.50.300:FF:000006">
    <property type="entry name" value="DNA-binding transcriptional regulator NtrC"/>
    <property type="match status" value="1"/>
</dbReference>
<dbReference type="SUPFAM" id="SSF46689">
    <property type="entry name" value="Homeodomain-like"/>
    <property type="match status" value="1"/>
</dbReference>
<dbReference type="InterPro" id="IPR025662">
    <property type="entry name" value="Sigma_54_int_dom_ATP-bd_1"/>
</dbReference>
<evidence type="ECO:0000313" key="8">
    <source>
        <dbReference type="Proteomes" id="UP000078596"/>
    </source>
</evidence>
<dbReference type="PROSITE" id="PS50045">
    <property type="entry name" value="SIGMA54_INTERACT_4"/>
    <property type="match status" value="1"/>
</dbReference>
<dbReference type="PANTHER" id="PTHR32071">
    <property type="entry name" value="TRANSCRIPTIONAL REGULATORY PROTEIN"/>
    <property type="match status" value="1"/>
</dbReference>
<dbReference type="Gene3D" id="3.40.50.300">
    <property type="entry name" value="P-loop containing nucleotide triphosphate hydrolases"/>
    <property type="match status" value="1"/>
</dbReference>
<reference evidence="7 8" key="1">
    <citation type="submission" date="2016-06" db="EMBL/GenBank/DDBJ databases">
        <title>Insight into the functional genes involving in sulfur oxidation in Pearl River water.</title>
        <authorList>
            <person name="Luo J."/>
            <person name="Tan X."/>
            <person name="Lin W."/>
        </authorList>
    </citation>
    <scope>NUCLEOTIDE SEQUENCE [LARGE SCALE GENOMIC DNA]</scope>
    <source>
        <strain evidence="7 8">LS2</strain>
    </source>
</reference>
<keyword evidence="4" id="KW-0238">DNA-binding</keyword>
<dbReference type="Gene3D" id="1.10.10.60">
    <property type="entry name" value="Homeodomain-like"/>
    <property type="match status" value="1"/>
</dbReference>
<dbReference type="InterPro" id="IPR025944">
    <property type="entry name" value="Sigma_54_int_dom_CS"/>
</dbReference>
<dbReference type="PROSITE" id="PS00675">
    <property type="entry name" value="SIGMA54_INTERACT_1"/>
    <property type="match status" value="1"/>
</dbReference>
<dbReference type="InterPro" id="IPR009057">
    <property type="entry name" value="Homeodomain-like_sf"/>
</dbReference>
<feature type="domain" description="Sigma-54 factor interaction" evidence="6">
    <location>
        <begin position="121"/>
        <end position="349"/>
    </location>
</feature>
<dbReference type="AlphaFoldDB" id="A0A191ZJA5"/>
<dbReference type="OrthoDB" id="9804019at2"/>
<dbReference type="Proteomes" id="UP000078596">
    <property type="component" value="Chromosome"/>
</dbReference>
<dbReference type="SMART" id="SM00382">
    <property type="entry name" value="AAA"/>
    <property type="match status" value="1"/>
</dbReference>
<dbReference type="RefSeq" id="WP_066101776.1">
    <property type="nucleotide sequence ID" value="NZ_CP016027.1"/>
</dbReference>
<dbReference type="GO" id="GO:0005524">
    <property type="term" value="F:ATP binding"/>
    <property type="evidence" value="ECO:0007669"/>
    <property type="project" value="UniProtKB-KW"/>
</dbReference>
<dbReference type="CDD" id="cd00009">
    <property type="entry name" value="AAA"/>
    <property type="match status" value="1"/>
</dbReference>
<dbReference type="PROSITE" id="PS00688">
    <property type="entry name" value="SIGMA54_INTERACT_3"/>
    <property type="match status" value="1"/>
</dbReference>
<name>A0A191ZJA5_9GAMM</name>
<dbReference type="Pfam" id="PF25601">
    <property type="entry name" value="AAA_lid_14"/>
    <property type="match status" value="1"/>
</dbReference>
<dbReference type="GO" id="GO:0006355">
    <property type="term" value="P:regulation of DNA-templated transcription"/>
    <property type="evidence" value="ECO:0007669"/>
    <property type="project" value="InterPro"/>
</dbReference>
<dbReference type="InterPro" id="IPR002078">
    <property type="entry name" value="Sigma_54_int"/>
</dbReference>
<protein>
    <recommendedName>
        <fullName evidence="6">Sigma-54 factor interaction domain-containing protein</fullName>
    </recommendedName>
</protein>
<dbReference type="PRINTS" id="PR01590">
    <property type="entry name" value="HTHFIS"/>
</dbReference>
<dbReference type="KEGG" id="haz:A9404_11550"/>
<organism evidence="7 8">
    <name type="scientific">Halothiobacillus diazotrophicus</name>
    <dbReference type="NCBI Taxonomy" id="1860122"/>
    <lineage>
        <taxon>Bacteria</taxon>
        <taxon>Pseudomonadati</taxon>
        <taxon>Pseudomonadota</taxon>
        <taxon>Gammaproteobacteria</taxon>
        <taxon>Chromatiales</taxon>
        <taxon>Halothiobacillaceae</taxon>
        <taxon>Halothiobacillus</taxon>
    </lineage>
</organism>
<keyword evidence="2" id="KW-0067">ATP-binding</keyword>
<keyword evidence="8" id="KW-1185">Reference proteome</keyword>
<dbReference type="SUPFAM" id="SSF52540">
    <property type="entry name" value="P-loop containing nucleoside triphosphate hydrolases"/>
    <property type="match status" value="1"/>
</dbReference>
<evidence type="ECO:0000256" key="5">
    <source>
        <dbReference type="ARBA" id="ARBA00023163"/>
    </source>
</evidence>
<keyword evidence="3" id="KW-0805">Transcription regulation</keyword>
<dbReference type="PANTHER" id="PTHR32071:SF117">
    <property type="entry name" value="PTS-DEPENDENT DIHYDROXYACETONE KINASE OPERON REGULATORY PROTEIN-RELATED"/>
    <property type="match status" value="1"/>
</dbReference>
<evidence type="ECO:0000256" key="4">
    <source>
        <dbReference type="ARBA" id="ARBA00023125"/>
    </source>
</evidence>
<dbReference type="STRING" id="1860122.A9404_11550"/>
<dbReference type="InterPro" id="IPR003593">
    <property type="entry name" value="AAA+_ATPase"/>
</dbReference>
<dbReference type="Pfam" id="PF02954">
    <property type="entry name" value="HTH_8"/>
    <property type="match status" value="1"/>
</dbReference>
<dbReference type="GO" id="GO:0043565">
    <property type="term" value="F:sequence-specific DNA binding"/>
    <property type="evidence" value="ECO:0007669"/>
    <property type="project" value="InterPro"/>
</dbReference>
<evidence type="ECO:0000256" key="1">
    <source>
        <dbReference type="ARBA" id="ARBA00022741"/>
    </source>
</evidence>